<protein>
    <submittedName>
        <fullName evidence="2">Uncharacterized protein</fullName>
    </submittedName>
</protein>
<accession>A0A1Y3BEU4</accession>
<comment type="caution">
    <text evidence="2">The sequence shown here is derived from an EMBL/GenBank/DDBJ whole genome shotgun (WGS) entry which is preliminary data.</text>
</comment>
<dbReference type="Proteomes" id="UP000194236">
    <property type="component" value="Unassembled WGS sequence"/>
</dbReference>
<dbReference type="EMBL" id="MUJZ01028103">
    <property type="protein sequence ID" value="OTF78398.1"/>
    <property type="molecule type" value="Genomic_DNA"/>
</dbReference>
<organism evidence="2 3">
    <name type="scientific">Euroglyphus maynei</name>
    <name type="common">Mayne's house dust mite</name>
    <dbReference type="NCBI Taxonomy" id="6958"/>
    <lineage>
        <taxon>Eukaryota</taxon>
        <taxon>Metazoa</taxon>
        <taxon>Ecdysozoa</taxon>
        <taxon>Arthropoda</taxon>
        <taxon>Chelicerata</taxon>
        <taxon>Arachnida</taxon>
        <taxon>Acari</taxon>
        <taxon>Acariformes</taxon>
        <taxon>Sarcoptiformes</taxon>
        <taxon>Astigmata</taxon>
        <taxon>Psoroptidia</taxon>
        <taxon>Analgoidea</taxon>
        <taxon>Pyroglyphidae</taxon>
        <taxon>Pyroglyphinae</taxon>
        <taxon>Euroglyphus</taxon>
    </lineage>
</organism>
<feature type="region of interest" description="Disordered" evidence="1">
    <location>
        <begin position="1"/>
        <end position="20"/>
    </location>
</feature>
<dbReference type="AlphaFoldDB" id="A0A1Y3BEU4"/>
<feature type="non-terminal residue" evidence="2">
    <location>
        <position position="1"/>
    </location>
</feature>
<reference evidence="2 3" key="1">
    <citation type="submission" date="2017-03" db="EMBL/GenBank/DDBJ databases">
        <title>Genome Survey of Euroglyphus maynei.</title>
        <authorList>
            <person name="Arlian L.G."/>
            <person name="Morgan M.S."/>
            <person name="Rider S.D."/>
        </authorList>
    </citation>
    <scope>NUCLEOTIDE SEQUENCE [LARGE SCALE GENOMIC DNA]</scope>
    <source>
        <strain evidence="2">Arlian Lab</strain>
        <tissue evidence="2">Whole body</tissue>
    </source>
</reference>
<evidence type="ECO:0000313" key="3">
    <source>
        <dbReference type="Proteomes" id="UP000194236"/>
    </source>
</evidence>
<proteinExistence type="predicted"/>
<feature type="non-terminal residue" evidence="2">
    <location>
        <position position="73"/>
    </location>
</feature>
<keyword evidence="3" id="KW-1185">Reference proteome</keyword>
<evidence type="ECO:0000256" key="1">
    <source>
        <dbReference type="SAM" id="MobiDB-lite"/>
    </source>
</evidence>
<name>A0A1Y3BEU4_EURMA</name>
<gene>
    <name evidence="2" type="ORF">BLA29_015537</name>
</gene>
<sequence length="73" mass="8472">APASSAKGWPPPSAPWRRPTATSWWSAKTRPKNATRRWRSRWAAAIAFTLWACRNRPCRSTRPRTRCCCRRCT</sequence>
<evidence type="ECO:0000313" key="2">
    <source>
        <dbReference type="EMBL" id="OTF78398.1"/>
    </source>
</evidence>